<dbReference type="GO" id="GO:0005524">
    <property type="term" value="F:ATP binding"/>
    <property type="evidence" value="ECO:0007669"/>
    <property type="project" value="UniProtKB-UniRule"/>
</dbReference>
<dbReference type="EC" id="3.5.2.9" evidence="1"/>
<comment type="function">
    <text evidence="1">Catalyzes the cleavage of 5-oxoproline to form L-glutamate coupled to the hydrolysis of ATP to ADP and inorganic phosphate.</text>
</comment>
<evidence type="ECO:0000256" key="1">
    <source>
        <dbReference type="HAMAP-Rule" id="MF_00691"/>
    </source>
</evidence>
<dbReference type="KEGG" id="bvv:BHK69_17610"/>
<dbReference type="Pfam" id="PF03746">
    <property type="entry name" value="LamB_YcsF"/>
    <property type="match status" value="1"/>
</dbReference>
<dbReference type="Proteomes" id="UP000094969">
    <property type="component" value="Chromosome"/>
</dbReference>
<comment type="catalytic activity">
    <reaction evidence="1">
        <text>5-oxo-L-proline + ATP + 2 H2O = L-glutamate + ADP + phosphate + H(+)</text>
        <dbReference type="Rhea" id="RHEA:10348"/>
        <dbReference type="ChEBI" id="CHEBI:15377"/>
        <dbReference type="ChEBI" id="CHEBI:15378"/>
        <dbReference type="ChEBI" id="CHEBI:29985"/>
        <dbReference type="ChEBI" id="CHEBI:30616"/>
        <dbReference type="ChEBI" id="CHEBI:43474"/>
        <dbReference type="ChEBI" id="CHEBI:58402"/>
        <dbReference type="ChEBI" id="CHEBI:456216"/>
        <dbReference type="EC" id="3.5.2.9"/>
    </reaction>
</comment>
<dbReference type="Gene3D" id="3.20.20.370">
    <property type="entry name" value="Glycoside hydrolase/deacetylase"/>
    <property type="match status" value="1"/>
</dbReference>
<dbReference type="NCBIfam" id="NF003816">
    <property type="entry name" value="PRK05406.1-5"/>
    <property type="match status" value="1"/>
</dbReference>
<dbReference type="CDD" id="cd10787">
    <property type="entry name" value="LamB_YcsF_like"/>
    <property type="match status" value="1"/>
</dbReference>
<proteinExistence type="inferred from homology"/>
<dbReference type="HAMAP" id="MF_00691">
    <property type="entry name" value="PxpA"/>
    <property type="match status" value="1"/>
</dbReference>
<protein>
    <recommendedName>
        <fullName evidence="1">5-oxoprolinase subunit A</fullName>
        <shortName evidence="1">5-OPase subunit A</shortName>
        <ecNumber evidence="1">3.5.2.9</ecNumber>
    </recommendedName>
    <alternativeName>
        <fullName evidence="1">5-oxoprolinase (ATP-hydrolyzing) subunit A</fullName>
    </alternativeName>
</protein>
<dbReference type="PANTHER" id="PTHR30292">
    <property type="entry name" value="UNCHARACTERIZED PROTEIN YBGL-RELATED"/>
    <property type="match status" value="1"/>
</dbReference>
<name>A0A1D7U3R2_9HYPH</name>
<gene>
    <name evidence="1" type="primary">pxpA</name>
    <name evidence="2" type="ORF">BHK69_17610</name>
</gene>
<evidence type="ECO:0000313" key="3">
    <source>
        <dbReference type="Proteomes" id="UP000094969"/>
    </source>
</evidence>
<dbReference type="PANTHER" id="PTHR30292:SF0">
    <property type="entry name" value="5-OXOPROLINASE SUBUNIT A"/>
    <property type="match status" value="1"/>
</dbReference>
<dbReference type="EMBL" id="CP017147">
    <property type="protein sequence ID" value="AOO82020.1"/>
    <property type="molecule type" value="Genomic_DNA"/>
</dbReference>
<dbReference type="AlphaFoldDB" id="A0A1D7U3R2"/>
<dbReference type="GO" id="GO:0017168">
    <property type="term" value="F:5-oxoprolinase (ATP-hydrolyzing) activity"/>
    <property type="evidence" value="ECO:0007669"/>
    <property type="project" value="UniProtKB-UniRule"/>
</dbReference>
<sequence length="254" mass="26980">MNIDLNADVGESFGPWTMGDDAAMFDIVTTANVACGFHAGDPEIMRKTAELARGKHVAIGAHPGFADLIGFGRRRLPGLTEREVENLVAYQVGAFKAVAALTGYPMTHVKTHGALGNICNDDDALALAVARGIKAADPDALFLVMPGMATERAAEKLGLAYFREIYADRTYDDSFNLTDRAKPGAVIHDPEEACRHVMRMLDAGAVVSVSGKTLKVGIDSICVHGDNPHAVALARTLRNQLEAAGVTVARHTAS</sequence>
<keyword evidence="1" id="KW-0067">ATP-binding</keyword>
<dbReference type="OrthoDB" id="9773478at2"/>
<keyword evidence="1" id="KW-0378">Hydrolase</keyword>
<organism evidence="2 3">
    <name type="scientific">Bosea vaviloviae</name>
    <dbReference type="NCBI Taxonomy" id="1526658"/>
    <lineage>
        <taxon>Bacteria</taxon>
        <taxon>Pseudomonadati</taxon>
        <taxon>Pseudomonadota</taxon>
        <taxon>Alphaproteobacteria</taxon>
        <taxon>Hyphomicrobiales</taxon>
        <taxon>Boseaceae</taxon>
        <taxon>Bosea</taxon>
    </lineage>
</organism>
<keyword evidence="1" id="KW-0547">Nucleotide-binding</keyword>
<comment type="subunit">
    <text evidence="1">Forms a complex composed of PxpA, PxpB and PxpC.</text>
</comment>
<reference evidence="2 3" key="1">
    <citation type="journal article" date="2015" name="Antonie Van Leeuwenhoek">
        <title>Bosea vaviloviae sp. nov., a new species of slow-growing rhizobia isolated from nodules of the relict species Vavilovia formosa (Stev.) Fed.</title>
        <authorList>
            <person name="Safronova V.I."/>
            <person name="Kuznetsova I.G."/>
            <person name="Sazanova A.L."/>
            <person name="Kimeklis A.K."/>
            <person name="Belimov A.A."/>
            <person name="Andronov E.E."/>
            <person name="Pinaev A.G."/>
            <person name="Chizhevskaya E.P."/>
            <person name="Pukhaev A.R."/>
            <person name="Popov K.P."/>
            <person name="Willems A."/>
            <person name="Tikhonovich I.A."/>
        </authorList>
    </citation>
    <scope>NUCLEOTIDE SEQUENCE [LARGE SCALE GENOMIC DNA]</scope>
    <source>
        <strain evidence="2 3">Vaf18</strain>
    </source>
</reference>
<accession>A0A1D7U3R2</accession>
<dbReference type="InterPro" id="IPR005501">
    <property type="entry name" value="LamB/YcsF/PxpA-like"/>
</dbReference>
<keyword evidence="3" id="KW-1185">Reference proteome</keyword>
<dbReference type="STRING" id="1526658.BHK69_17610"/>
<dbReference type="RefSeq" id="WP_069691230.1">
    <property type="nucleotide sequence ID" value="NZ_CP017147.1"/>
</dbReference>
<evidence type="ECO:0000313" key="2">
    <source>
        <dbReference type="EMBL" id="AOO82020.1"/>
    </source>
</evidence>
<dbReference type="NCBIfam" id="NF003814">
    <property type="entry name" value="PRK05406.1-3"/>
    <property type="match status" value="1"/>
</dbReference>
<dbReference type="InterPro" id="IPR011330">
    <property type="entry name" value="Glyco_hydro/deAcase_b/a-brl"/>
</dbReference>
<dbReference type="GO" id="GO:0005975">
    <property type="term" value="P:carbohydrate metabolic process"/>
    <property type="evidence" value="ECO:0007669"/>
    <property type="project" value="InterPro"/>
</dbReference>
<comment type="similarity">
    <text evidence="1">Belongs to the LamB/PxpA family.</text>
</comment>
<dbReference type="SUPFAM" id="SSF88713">
    <property type="entry name" value="Glycoside hydrolase/deacetylase"/>
    <property type="match status" value="1"/>
</dbReference>